<reference evidence="1" key="1">
    <citation type="submission" date="2021-03" db="EMBL/GenBank/DDBJ databases">
        <title>Draft genome sequence of rust myrtle Austropuccinia psidii MF-1, a brazilian biotype.</title>
        <authorList>
            <person name="Quecine M.C."/>
            <person name="Pachon D.M.R."/>
            <person name="Bonatelli M.L."/>
            <person name="Correr F.H."/>
            <person name="Franceschini L.M."/>
            <person name="Leite T.F."/>
            <person name="Margarido G.R.A."/>
            <person name="Almeida C.A."/>
            <person name="Ferrarezi J.A."/>
            <person name="Labate C.A."/>
        </authorList>
    </citation>
    <scope>NUCLEOTIDE SEQUENCE</scope>
    <source>
        <strain evidence="1">MF-1</strain>
    </source>
</reference>
<sequence>MEYKDHEVYTHDWVTFLPAFQLDYNTSQYYTTGKSPSLVEKVWNRLLPVDNLKKNLLTIQPKAKDFHDMWKNACHTAARFIADAK</sequence>
<dbReference type="Proteomes" id="UP000765509">
    <property type="component" value="Unassembled WGS sequence"/>
</dbReference>
<comment type="caution">
    <text evidence="1">The sequence shown here is derived from an EMBL/GenBank/DDBJ whole genome shotgun (WGS) entry which is preliminary data.</text>
</comment>
<dbReference type="AlphaFoldDB" id="A0A9Q3JCU8"/>
<protein>
    <submittedName>
        <fullName evidence="1">Uncharacterized protein</fullName>
    </submittedName>
</protein>
<organism evidence="1 2">
    <name type="scientific">Austropuccinia psidii MF-1</name>
    <dbReference type="NCBI Taxonomy" id="1389203"/>
    <lineage>
        <taxon>Eukaryota</taxon>
        <taxon>Fungi</taxon>
        <taxon>Dikarya</taxon>
        <taxon>Basidiomycota</taxon>
        <taxon>Pucciniomycotina</taxon>
        <taxon>Pucciniomycetes</taxon>
        <taxon>Pucciniales</taxon>
        <taxon>Sphaerophragmiaceae</taxon>
        <taxon>Austropuccinia</taxon>
    </lineage>
</organism>
<evidence type="ECO:0000313" key="2">
    <source>
        <dbReference type="Proteomes" id="UP000765509"/>
    </source>
</evidence>
<gene>
    <name evidence="1" type="ORF">O181_099045</name>
</gene>
<dbReference type="OrthoDB" id="3158924at2759"/>
<keyword evidence="2" id="KW-1185">Reference proteome</keyword>
<name>A0A9Q3JCU8_9BASI</name>
<dbReference type="EMBL" id="AVOT02067938">
    <property type="protein sequence ID" value="MBW0559330.1"/>
    <property type="molecule type" value="Genomic_DNA"/>
</dbReference>
<accession>A0A9Q3JCU8</accession>
<evidence type="ECO:0000313" key="1">
    <source>
        <dbReference type="EMBL" id="MBW0559330.1"/>
    </source>
</evidence>
<proteinExistence type="predicted"/>